<evidence type="ECO:0000313" key="1">
    <source>
        <dbReference type="EMBL" id="MDR6210208.1"/>
    </source>
</evidence>
<comment type="caution">
    <text evidence="1">The sequence shown here is derived from an EMBL/GenBank/DDBJ whole genome shotgun (WGS) entry which is preliminary data.</text>
</comment>
<proteinExistence type="predicted"/>
<protein>
    <submittedName>
        <fullName evidence="1">Uncharacterized protein</fullName>
    </submittedName>
</protein>
<name>A0ACC6IHV9_9ACTN</name>
<evidence type="ECO:0000313" key="2">
    <source>
        <dbReference type="Proteomes" id="UP001261666"/>
    </source>
</evidence>
<dbReference type="Proteomes" id="UP001261666">
    <property type="component" value="Unassembled WGS sequence"/>
</dbReference>
<accession>A0ACC6IHV9</accession>
<organism evidence="1 2">
    <name type="scientific">Nocardioides zeae</name>
    <dbReference type="NCBI Taxonomy" id="1457234"/>
    <lineage>
        <taxon>Bacteria</taxon>
        <taxon>Bacillati</taxon>
        <taxon>Actinomycetota</taxon>
        <taxon>Actinomycetes</taxon>
        <taxon>Propionibacteriales</taxon>
        <taxon>Nocardioidaceae</taxon>
        <taxon>Nocardioides</taxon>
    </lineage>
</organism>
<keyword evidence="2" id="KW-1185">Reference proteome</keyword>
<reference evidence="1" key="1">
    <citation type="submission" date="2023-08" db="EMBL/GenBank/DDBJ databases">
        <title>Functional and genomic diversity of the sorghum phyllosphere microbiome.</title>
        <authorList>
            <person name="Shade A."/>
        </authorList>
    </citation>
    <scope>NUCLEOTIDE SEQUENCE</scope>
    <source>
        <strain evidence="1">SORGH_AS_0885</strain>
    </source>
</reference>
<gene>
    <name evidence="1" type="ORF">QE364_001915</name>
</gene>
<sequence>MTERPPADETRPYGATPVPWPPPSPTVVEHAPYPPFPPTPTRSTADLVASIVLLVLGLLLGLVASAVAFLLQVVQIGCEAGGACAEGVQDGVAIALAGPWLVFLPLGAVAILLMARQRTSWWVSLLAVLGASAVWLYGAWLALDSATW</sequence>
<dbReference type="EMBL" id="JAVIZJ010000004">
    <property type="protein sequence ID" value="MDR6210208.1"/>
    <property type="molecule type" value="Genomic_DNA"/>
</dbReference>